<dbReference type="Proteomes" id="UP001597301">
    <property type="component" value="Unassembled WGS sequence"/>
</dbReference>
<keyword evidence="1" id="KW-1133">Transmembrane helix</keyword>
<feature type="transmembrane region" description="Helical" evidence="1">
    <location>
        <begin position="108"/>
        <end position="124"/>
    </location>
</feature>
<gene>
    <name evidence="2" type="ORF">ACFSCZ_16480</name>
</gene>
<feature type="transmembrane region" description="Helical" evidence="1">
    <location>
        <begin position="79"/>
        <end position="96"/>
    </location>
</feature>
<comment type="caution">
    <text evidence="2">The sequence shown here is derived from an EMBL/GenBank/DDBJ whole genome shotgun (WGS) entry which is preliminary data.</text>
</comment>
<protein>
    <submittedName>
        <fullName evidence="2">Uncharacterized protein</fullName>
    </submittedName>
</protein>
<feature type="transmembrane region" description="Helical" evidence="1">
    <location>
        <begin position="130"/>
        <end position="145"/>
    </location>
</feature>
<proteinExistence type="predicted"/>
<keyword evidence="1" id="KW-0812">Transmembrane</keyword>
<organism evidence="2 3">
    <name type="scientific">Siminovitchia sediminis</name>
    <dbReference type="NCBI Taxonomy" id="1274353"/>
    <lineage>
        <taxon>Bacteria</taxon>
        <taxon>Bacillati</taxon>
        <taxon>Bacillota</taxon>
        <taxon>Bacilli</taxon>
        <taxon>Bacillales</taxon>
        <taxon>Bacillaceae</taxon>
        <taxon>Siminovitchia</taxon>
    </lineage>
</organism>
<keyword evidence="1" id="KW-0472">Membrane</keyword>
<feature type="transmembrane region" description="Helical" evidence="1">
    <location>
        <begin position="182"/>
        <end position="198"/>
    </location>
</feature>
<dbReference type="RefSeq" id="WP_380775464.1">
    <property type="nucleotide sequence ID" value="NZ_JBHUEO010000068.1"/>
</dbReference>
<feature type="transmembrane region" description="Helical" evidence="1">
    <location>
        <begin position="40"/>
        <end position="59"/>
    </location>
</feature>
<evidence type="ECO:0000313" key="2">
    <source>
        <dbReference type="EMBL" id="MFD1708314.1"/>
    </source>
</evidence>
<evidence type="ECO:0000313" key="3">
    <source>
        <dbReference type="Proteomes" id="UP001597301"/>
    </source>
</evidence>
<feature type="transmembrane region" description="Helical" evidence="1">
    <location>
        <begin position="6"/>
        <end position="28"/>
    </location>
</feature>
<sequence>MSFFQVGSIAIPTIWIAAFVALFIAAMFNRIVTGKKAGDWYWNGFFYYFILWKLSYVVFNLNLFLDMPMSILYFNGGTKGHIFALVILSIYMLIFASKRFPFLYEESVRLFLLYFISYKVIIGFLEKNNFEILIHLVLLSIFLFLEKGRKTQVSGQLFLLFILLELLIISSFGSILSLESVTIIWMGLIAIILGIRADKEAI</sequence>
<name>A0ABW4KJK1_9BACI</name>
<keyword evidence="3" id="KW-1185">Reference proteome</keyword>
<accession>A0ABW4KJK1</accession>
<feature type="transmembrane region" description="Helical" evidence="1">
    <location>
        <begin position="157"/>
        <end position="176"/>
    </location>
</feature>
<dbReference type="EMBL" id="JBHUEO010000068">
    <property type="protein sequence ID" value="MFD1708314.1"/>
    <property type="molecule type" value="Genomic_DNA"/>
</dbReference>
<evidence type="ECO:0000256" key="1">
    <source>
        <dbReference type="SAM" id="Phobius"/>
    </source>
</evidence>
<reference evidence="3" key="1">
    <citation type="journal article" date="2019" name="Int. J. Syst. Evol. Microbiol.">
        <title>The Global Catalogue of Microorganisms (GCM) 10K type strain sequencing project: providing services to taxonomists for standard genome sequencing and annotation.</title>
        <authorList>
            <consortium name="The Broad Institute Genomics Platform"/>
            <consortium name="The Broad Institute Genome Sequencing Center for Infectious Disease"/>
            <person name="Wu L."/>
            <person name="Ma J."/>
        </authorList>
    </citation>
    <scope>NUCLEOTIDE SEQUENCE [LARGE SCALE GENOMIC DNA]</scope>
    <source>
        <strain evidence="3">CGMCC 1.12295</strain>
    </source>
</reference>